<dbReference type="EMBL" id="VSSQ01060069">
    <property type="protein sequence ID" value="MPN13567.1"/>
    <property type="molecule type" value="Genomic_DNA"/>
</dbReference>
<proteinExistence type="predicted"/>
<dbReference type="AlphaFoldDB" id="A0A645FGV2"/>
<accession>A0A645FGV2</accession>
<feature type="region of interest" description="Disordered" evidence="1">
    <location>
        <begin position="1"/>
        <end position="24"/>
    </location>
</feature>
<comment type="caution">
    <text evidence="2">The sequence shown here is derived from an EMBL/GenBank/DDBJ whole genome shotgun (WGS) entry which is preliminary data.</text>
</comment>
<name>A0A645FGV2_9ZZZZ</name>
<sequence>MGVVRPVSPELELHGQTGSHTQGEVDTKQLAPELGHIFINLFAGKDVDRFHNGQQERHTERQWHKQEVVHRGQGKL</sequence>
<organism evidence="2">
    <name type="scientific">bioreactor metagenome</name>
    <dbReference type="NCBI Taxonomy" id="1076179"/>
    <lineage>
        <taxon>unclassified sequences</taxon>
        <taxon>metagenomes</taxon>
        <taxon>ecological metagenomes</taxon>
    </lineage>
</organism>
<evidence type="ECO:0000256" key="1">
    <source>
        <dbReference type="SAM" id="MobiDB-lite"/>
    </source>
</evidence>
<evidence type="ECO:0000313" key="2">
    <source>
        <dbReference type="EMBL" id="MPN13567.1"/>
    </source>
</evidence>
<feature type="compositionally biased region" description="Basic and acidic residues" evidence="1">
    <location>
        <begin position="53"/>
        <end position="70"/>
    </location>
</feature>
<reference evidence="2" key="1">
    <citation type="submission" date="2019-08" db="EMBL/GenBank/DDBJ databases">
        <authorList>
            <person name="Kucharzyk K."/>
            <person name="Murdoch R.W."/>
            <person name="Higgins S."/>
            <person name="Loffler F."/>
        </authorList>
    </citation>
    <scope>NUCLEOTIDE SEQUENCE</scope>
</reference>
<gene>
    <name evidence="2" type="ORF">SDC9_160889</name>
</gene>
<protein>
    <submittedName>
        <fullName evidence="2">Uncharacterized protein</fullName>
    </submittedName>
</protein>
<feature type="region of interest" description="Disordered" evidence="1">
    <location>
        <begin position="53"/>
        <end position="76"/>
    </location>
</feature>